<proteinExistence type="predicted"/>
<reference evidence="1 2" key="1">
    <citation type="journal article" date="2016" name="Genome Announc.">
        <title>Whole-Genome Sequence of Rummeliibacillus stabekisii Strain PP9 Isolated from Antarctic Soil.</title>
        <authorList>
            <person name="da Mota F.F."/>
            <person name="Vollu R.E."/>
            <person name="Jurelevicius D."/>
            <person name="Seldin L."/>
        </authorList>
    </citation>
    <scope>NUCLEOTIDE SEQUENCE [LARGE SCALE GENOMIC DNA]</scope>
    <source>
        <strain evidence="1 2">PP9</strain>
    </source>
</reference>
<dbReference type="KEGG" id="rst:ATY39_06545"/>
<gene>
    <name evidence="1" type="ORF">ATY39_06545</name>
</gene>
<organism evidence="1 2">
    <name type="scientific">Rummeliibacillus stabekisii</name>
    <dbReference type="NCBI Taxonomy" id="241244"/>
    <lineage>
        <taxon>Bacteria</taxon>
        <taxon>Bacillati</taxon>
        <taxon>Bacillota</taxon>
        <taxon>Bacilli</taxon>
        <taxon>Bacillales</taxon>
        <taxon>Caryophanaceae</taxon>
        <taxon>Rummeliibacillus</taxon>
    </lineage>
</organism>
<dbReference type="EMBL" id="CP014806">
    <property type="protein sequence ID" value="AMW99148.1"/>
    <property type="molecule type" value="Genomic_DNA"/>
</dbReference>
<accession>A0A143HBN1</accession>
<dbReference type="STRING" id="241244.ATY39_06545"/>
<evidence type="ECO:0000313" key="2">
    <source>
        <dbReference type="Proteomes" id="UP000076021"/>
    </source>
</evidence>
<keyword evidence="2" id="KW-1185">Reference proteome</keyword>
<dbReference type="Proteomes" id="UP000076021">
    <property type="component" value="Chromosome"/>
</dbReference>
<dbReference type="AlphaFoldDB" id="A0A143HBN1"/>
<name>A0A143HBN1_9BACL</name>
<sequence length="73" mass="8645">MGPAVVPTEIIKAGWNKNYVIAQQKDLEDNELYFWIINIKTGNKEKFLKKNEFKNKLKKYNINVKMKDVDSLR</sequence>
<protein>
    <submittedName>
        <fullName evidence="1">Uncharacterized protein</fullName>
    </submittedName>
</protein>
<reference evidence="2" key="2">
    <citation type="submission" date="2016-03" db="EMBL/GenBank/DDBJ databases">
        <authorList>
            <person name="Ploux O."/>
        </authorList>
    </citation>
    <scope>NUCLEOTIDE SEQUENCE [LARGE SCALE GENOMIC DNA]</scope>
    <source>
        <strain evidence="2">PP9</strain>
    </source>
</reference>
<evidence type="ECO:0000313" key="1">
    <source>
        <dbReference type="EMBL" id="AMW99148.1"/>
    </source>
</evidence>